<feature type="region of interest" description="Disordered" evidence="1">
    <location>
        <begin position="79"/>
        <end position="104"/>
    </location>
</feature>
<evidence type="ECO:0000313" key="2">
    <source>
        <dbReference type="EMBL" id="KIH89598.1"/>
    </source>
</evidence>
<proteinExistence type="predicted"/>
<comment type="caution">
    <text evidence="2">The sequence shown here is derived from an EMBL/GenBank/DDBJ whole genome shotgun (WGS) entry which is preliminary data.</text>
</comment>
<accession>A0A0C2FEP0</accession>
<gene>
    <name evidence="2" type="ORF">SPBR_08012</name>
</gene>
<evidence type="ECO:0000256" key="1">
    <source>
        <dbReference type="SAM" id="MobiDB-lite"/>
    </source>
</evidence>
<reference evidence="2 3" key="1">
    <citation type="journal article" date="2014" name="BMC Genomics">
        <title>Comparative genomics of the major fungal agents of human and animal Sporotrichosis: Sporothrix schenckii and Sporothrix brasiliensis.</title>
        <authorList>
            <person name="Teixeira M.M."/>
            <person name="de Almeida L.G."/>
            <person name="Kubitschek-Barreira P."/>
            <person name="Alves F.L."/>
            <person name="Kioshima E.S."/>
            <person name="Abadio A.K."/>
            <person name="Fernandes L."/>
            <person name="Derengowski L.S."/>
            <person name="Ferreira K.S."/>
            <person name="Souza R.C."/>
            <person name="Ruiz J.C."/>
            <person name="de Andrade N.C."/>
            <person name="Paes H.C."/>
            <person name="Nicola A.M."/>
            <person name="Albuquerque P."/>
            <person name="Gerber A.L."/>
            <person name="Martins V.P."/>
            <person name="Peconick L.D."/>
            <person name="Neto A.V."/>
            <person name="Chaucanez C.B."/>
            <person name="Silva P.A."/>
            <person name="Cunha O.L."/>
            <person name="de Oliveira F.F."/>
            <person name="dos Santos T.C."/>
            <person name="Barros A.L."/>
            <person name="Soares M.A."/>
            <person name="de Oliveira L.M."/>
            <person name="Marini M.M."/>
            <person name="Villalobos-Duno H."/>
            <person name="Cunha M.M."/>
            <person name="de Hoog S."/>
            <person name="da Silveira J.F."/>
            <person name="Henrissat B."/>
            <person name="Nino-Vega G.A."/>
            <person name="Cisalpino P.S."/>
            <person name="Mora-Montes H.M."/>
            <person name="Almeida S.R."/>
            <person name="Stajich J.E."/>
            <person name="Lopes-Bezerra L.M."/>
            <person name="Vasconcelos A.T."/>
            <person name="Felipe M.S."/>
        </authorList>
    </citation>
    <scope>NUCLEOTIDE SEQUENCE [LARGE SCALE GENOMIC DNA]</scope>
    <source>
        <strain evidence="2 3">5110</strain>
    </source>
</reference>
<sequence length="104" mass="10909">MSAYSDSVHAYAHAKATMAANRAANSSSYTTAKPSANTASSAASVYSDTSSYYPVKDDYAATPKSKSSSLKNWTKNLVSDIGKSPQSNKAAGAPYSVDNRPTKM</sequence>
<dbReference type="EMBL" id="AWTV01000009">
    <property type="protein sequence ID" value="KIH89598.1"/>
    <property type="molecule type" value="Genomic_DNA"/>
</dbReference>
<dbReference type="GeneID" id="63681183"/>
<name>A0A0C2FEP0_9PEZI</name>
<dbReference type="HOGENOM" id="CLU_2251799_0_0_1"/>
<dbReference type="Proteomes" id="UP000031575">
    <property type="component" value="Unassembled WGS sequence"/>
</dbReference>
<protein>
    <submittedName>
        <fullName evidence="2">Uncharacterized protein</fullName>
    </submittedName>
</protein>
<dbReference type="VEuPathDB" id="FungiDB:SPBR_08012"/>
<dbReference type="OrthoDB" id="10410761at2759"/>
<keyword evidence="3" id="KW-1185">Reference proteome</keyword>
<dbReference type="AlphaFoldDB" id="A0A0C2FEP0"/>
<evidence type="ECO:0000313" key="3">
    <source>
        <dbReference type="Proteomes" id="UP000031575"/>
    </source>
</evidence>
<dbReference type="RefSeq" id="XP_040617608.1">
    <property type="nucleotide sequence ID" value="XM_040766262.1"/>
</dbReference>
<organism evidence="2 3">
    <name type="scientific">Sporothrix brasiliensis 5110</name>
    <dbReference type="NCBI Taxonomy" id="1398154"/>
    <lineage>
        <taxon>Eukaryota</taxon>
        <taxon>Fungi</taxon>
        <taxon>Dikarya</taxon>
        <taxon>Ascomycota</taxon>
        <taxon>Pezizomycotina</taxon>
        <taxon>Sordariomycetes</taxon>
        <taxon>Sordariomycetidae</taxon>
        <taxon>Ophiostomatales</taxon>
        <taxon>Ophiostomataceae</taxon>
        <taxon>Sporothrix</taxon>
    </lineage>
</organism>
<feature type="region of interest" description="Disordered" evidence="1">
    <location>
        <begin position="23"/>
        <end position="46"/>
    </location>
</feature>
<feature type="compositionally biased region" description="Low complexity" evidence="1">
    <location>
        <begin position="23"/>
        <end position="32"/>
    </location>
</feature>